<evidence type="ECO:0000313" key="1">
    <source>
        <dbReference type="EMBL" id="AYV80885.1"/>
    </source>
</evidence>
<name>A0A3G5A101_9VIRU</name>
<gene>
    <name evidence="1" type="ORF">Harvfovirus9_15</name>
</gene>
<accession>A0A3G5A101</accession>
<reference evidence="1" key="1">
    <citation type="submission" date="2018-10" db="EMBL/GenBank/DDBJ databases">
        <title>Hidden diversity of soil giant viruses.</title>
        <authorList>
            <person name="Schulz F."/>
            <person name="Alteio L."/>
            <person name="Goudeau D."/>
            <person name="Ryan E.M."/>
            <person name="Malmstrom R.R."/>
            <person name="Blanchard J."/>
            <person name="Woyke T."/>
        </authorList>
    </citation>
    <scope>NUCLEOTIDE SEQUENCE</scope>
    <source>
        <strain evidence="1">HAV1</strain>
    </source>
</reference>
<protein>
    <submittedName>
        <fullName evidence="1">Uncharacterized protein</fullName>
    </submittedName>
</protein>
<organism evidence="1">
    <name type="scientific">Harvfovirus sp</name>
    <dbReference type="NCBI Taxonomy" id="2487768"/>
    <lineage>
        <taxon>Viruses</taxon>
        <taxon>Varidnaviria</taxon>
        <taxon>Bamfordvirae</taxon>
        <taxon>Nucleocytoviricota</taxon>
        <taxon>Megaviricetes</taxon>
        <taxon>Imitervirales</taxon>
        <taxon>Mimiviridae</taxon>
        <taxon>Klosneuvirinae</taxon>
    </lineage>
</organism>
<proteinExistence type="predicted"/>
<dbReference type="EMBL" id="MK072251">
    <property type="protein sequence ID" value="AYV80885.1"/>
    <property type="molecule type" value="Genomic_DNA"/>
</dbReference>
<sequence>MWCDHVCGYACGFWSDKLSVVKAHQRIVHHEGQTGAYCEIVPKAFTDVWREFTLVSRDMEWCSMDFASEQFSQRQFYFSDIREGVRISLEDPSPHLDLYLARSPVFEVLEHDDYIKSLTYSFYVGVLETGGIAFRQYKKGTLSVPEGNFPREFKMDMPPTHLEWAYRRHSKAKRGTLFKMVLFGQIPSRIFSKEEIAKIALQKAHLAKLAPMVKQHLSEFLLQHIIKALHDIVGDYFLSV</sequence>